<evidence type="ECO:0000313" key="1">
    <source>
        <dbReference type="EMBL" id="QGZ95321.1"/>
    </source>
</evidence>
<dbReference type="AlphaFoldDB" id="A0A6I6MMP9"/>
<proteinExistence type="predicted"/>
<name>A0A6I6MMP9_9CAUL</name>
<dbReference type="Proteomes" id="UP000431269">
    <property type="component" value="Chromosome"/>
</dbReference>
<evidence type="ECO:0000313" key="2">
    <source>
        <dbReference type="Proteomes" id="UP000431269"/>
    </source>
</evidence>
<gene>
    <name evidence="1" type="ORF">DSM104635_02170</name>
</gene>
<accession>A0A6I6MMP9</accession>
<dbReference type="RefSeq" id="WP_158766191.1">
    <property type="nucleotide sequence ID" value="NZ_CP047045.1"/>
</dbReference>
<sequence>MCAASFSTATGPCRQGQIAAVLPKTGDRVKIKPYVSEATNTFYNLMFCDDADLLAKHAKGVAPALKPLVDRFDEKKVRAIAESPETHPRYRALAGNQLAAAKRKSSPEVTVCGVVAEVPMEGGQDVFAVFTDGSIRYINSEGKVAFSDGIVPPLVAATSRVMKAAVLFAAKSGPRTTDRPAPSPGQARITCLVSDGSHVTHGPMEALMADTFAAPLLKACGELLKTFADLSLDQRVLLEMEREKQ</sequence>
<dbReference type="EMBL" id="CP047045">
    <property type="protein sequence ID" value="QGZ95321.1"/>
    <property type="molecule type" value="Genomic_DNA"/>
</dbReference>
<keyword evidence="2" id="KW-1185">Reference proteome</keyword>
<dbReference type="KEGG" id="tsv:DSM104635_02170"/>
<organism evidence="1 2">
    <name type="scientific">Terricaulis silvestris</name>
    <dbReference type="NCBI Taxonomy" id="2686094"/>
    <lineage>
        <taxon>Bacteria</taxon>
        <taxon>Pseudomonadati</taxon>
        <taxon>Pseudomonadota</taxon>
        <taxon>Alphaproteobacteria</taxon>
        <taxon>Caulobacterales</taxon>
        <taxon>Caulobacteraceae</taxon>
        <taxon>Terricaulis</taxon>
    </lineage>
</organism>
<protein>
    <submittedName>
        <fullName evidence="1">Uncharacterized protein</fullName>
    </submittedName>
</protein>
<reference evidence="2" key="1">
    <citation type="submission" date="2019-12" db="EMBL/GenBank/DDBJ databases">
        <title>Complete genome of Terracaulis silvestris 0127_4.</title>
        <authorList>
            <person name="Vieira S."/>
            <person name="Riedel T."/>
            <person name="Sproer C."/>
            <person name="Pascual J."/>
            <person name="Boedeker C."/>
            <person name="Overmann J."/>
        </authorList>
    </citation>
    <scope>NUCLEOTIDE SEQUENCE [LARGE SCALE GENOMIC DNA]</scope>
    <source>
        <strain evidence="2">0127_4</strain>
    </source>
</reference>